<evidence type="ECO:0000256" key="2">
    <source>
        <dbReference type="ARBA" id="ARBA00022729"/>
    </source>
</evidence>
<dbReference type="GO" id="GO:0008422">
    <property type="term" value="F:beta-glucosidase activity"/>
    <property type="evidence" value="ECO:0007669"/>
    <property type="project" value="TreeGrafter"/>
</dbReference>
<keyword evidence="4" id="KW-0325">Glycoprotein</keyword>
<keyword evidence="2" id="KW-0732">Signal</keyword>
<dbReference type="InterPro" id="IPR017853">
    <property type="entry name" value="GH"/>
</dbReference>
<dbReference type="PRINTS" id="PR00131">
    <property type="entry name" value="GLHYDRLASE1"/>
</dbReference>
<dbReference type="PANTHER" id="PTHR10353">
    <property type="entry name" value="GLYCOSYL HYDROLASE"/>
    <property type="match status" value="1"/>
</dbReference>
<comment type="similarity">
    <text evidence="1">Belongs to the glycosyl hydrolase 1 family.</text>
</comment>
<dbReference type="ExpressionAtlas" id="N1R2Z1">
    <property type="expression patterns" value="baseline"/>
</dbReference>
<dbReference type="PANTHER" id="PTHR10353:SF167">
    <property type="entry name" value="4-HYDROXY-7-METHOXY-3-OXO-3,4-DIHYDRO-2H-1,4-BENZOXAZIN-2-YL GLUCOSIDEBETA-D-GLUCOSIDASE"/>
    <property type="match status" value="1"/>
</dbReference>
<name>N1R2Z1_AEGTA</name>
<keyword evidence="3" id="KW-0378">Hydrolase</keyword>
<dbReference type="GO" id="GO:0005975">
    <property type="term" value="P:carbohydrate metabolic process"/>
    <property type="evidence" value="ECO:0007669"/>
    <property type="project" value="InterPro"/>
</dbReference>
<sequence length="1024" mass="114584">MGMGATAFFYLLLSLWLWVQDAAAATGLGFTRSDFPREFVFGAGTSAYQYEGAVAEDGRSPSSWDTFTHAGKMPDKSTGDVAADGYHKYMEDVKLMSETGLEAYRFSISWSRLIPSSYFIQSMFLLKKYMQNKSLNPLVSVLFIPGIQVHITLHHLDLPQILEDEYGGWLSPRIIEDFTAYADVCFREFGDRVASWTTVNEPNIGILASYDVAIFPPGRCSNPFGATKCTAGDSSVEPYIAAHNTIMAHASVASLYRKKYQAMQKGVIGISIYSFWSYPLTNSTVDLDATWRCKDFFFGWILDPLVFGDYPQVMKKNVGSRLPPFTEVQSELIKGSLDFIGINHYYSLYVNDRPLETGVRDYSADMSVSLRGSRIDPPSSQGFPVNVPSDPKGLQLQLEYLKETYGNLLVYVQENGKQKFPARSKPLLANKGMGSADDSLDDTGRVGFLSSYMESTLNAMRNGADVRGYFAWAFMDLFELLSGYQLRYGLYRVDFADERLPRQARLSARWYSGFLKHNRTSALLSRTPCSLVLFPAILVIHMALIFQYEGAVAEDGRSPSSWDTFTHAGKMADKSTGDVAADGYHKYMEDVKLMFETGLEAYRFSISWSRLIPNGRGAVNPKGLEYYNNLIDELVNHGIQVHITLHHVDLPQILEDQYGGWLSPKIVEDFTAYADVCFREFGNRVASWTTIDEINIGVIGSYDSALFPPGRCSDPFGVTKCTTGDSSIEPYIAAKNALMAHASVFSLYREKYQHKQKGIVGINIYSYWSYPLTNATVDLEATQRCKDFLYGWILGPLVFGDYPQVMKKNVGSRLPPFTKVQSELIKGSLDFIGINHYFSVYVNDRPLDTGVRDYKADMSVNSRGSRTDPPAGQGPPTDAPSDPKGLQLALEYLKETYGNLPIYVQENGKQNSEPAAILRMGSADDSLDDTGRIGYLSSYMGSTLKAMRNGANVRGYFAWAFMDLFELLSGYQSRYGLYRVNFTDERRPREARLSARWYSGFLKHNGTTALASRAQVNQALNLVS</sequence>
<organism evidence="5">
    <name type="scientific">Aegilops tauschii</name>
    <name type="common">Tausch's goatgrass</name>
    <name type="synonym">Aegilops squarrosa</name>
    <dbReference type="NCBI Taxonomy" id="37682"/>
    <lineage>
        <taxon>Eukaryota</taxon>
        <taxon>Viridiplantae</taxon>
        <taxon>Streptophyta</taxon>
        <taxon>Embryophyta</taxon>
        <taxon>Tracheophyta</taxon>
        <taxon>Spermatophyta</taxon>
        <taxon>Magnoliopsida</taxon>
        <taxon>Liliopsida</taxon>
        <taxon>Poales</taxon>
        <taxon>Poaceae</taxon>
        <taxon>BOP clade</taxon>
        <taxon>Pooideae</taxon>
        <taxon>Triticodae</taxon>
        <taxon>Triticeae</taxon>
        <taxon>Triticinae</taxon>
        <taxon>Aegilops</taxon>
    </lineage>
</organism>
<protein>
    <submittedName>
        <fullName evidence="5">Lactase-phlorizin hydrolase</fullName>
    </submittedName>
</protein>
<dbReference type="InterPro" id="IPR001360">
    <property type="entry name" value="Glyco_hydro_1"/>
</dbReference>
<dbReference type="Pfam" id="PF00232">
    <property type="entry name" value="Glyco_hydro_1"/>
    <property type="match status" value="2"/>
</dbReference>
<dbReference type="AlphaFoldDB" id="N1R2Z1"/>
<dbReference type="InterPro" id="IPR033132">
    <property type="entry name" value="GH_1_N_CS"/>
</dbReference>
<accession>N1R2Z1</accession>
<reference evidence="5" key="1">
    <citation type="submission" date="2015-06" db="UniProtKB">
        <authorList>
            <consortium name="EnsemblPlants"/>
        </authorList>
    </citation>
    <scope>IDENTIFICATION</scope>
</reference>
<evidence type="ECO:0000256" key="4">
    <source>
        <dbReference type="ARBA" id="ARBA00023180"/>
    </source>
</evidence>
<dbReference type="Gene3D" id="3.20.20.80">
    <property type="entry name" value="Glycosidases"/>
    <property type="match status" value="2"/>
</dbReference>
<evidence type="ECO:0000313" key="5">
    <source>
        <dbReference type="EnsemblPlants" id="EMT14533"/>
    </source>
</evidence>
<proteinExistence type="inferred from homology"/>
<dbReference type="FunFam" id="3.20.20.80:FF:000069">
    <property type="entry name" value="Beta-glucosidase 1"/>
    <property type="match status" value="2"/>
</dbReference>
<evidence type="ECO:0000256" key="1">
    <source>
        <dbReference type="ARBA" id="ARBA00010838"/>
    </source>
</evidence>
<dbReference type="EnsemblPlants" id="EMT14533">
    <property type="protein sequence ID" value="EMT14533"/>
    <property type="gene ID" value="F775_10019"/>
</dbReference>
<evidence type="ECO:0000256" key="3">
    <source>
        <dbReference type="ARBA" id="ARBA00022801"/>
    </source>
</evidence>
<dbReference type="PROSITE" id="PS00653">
    <property type="entry name" value="GLYCOSYL_HYDROL_F1_2"/>
    <property type="match status" value="1"/>
</dbReference>
<dbReference type="SUPFAM" id="SSF51445">
    <property type="entry name" value="(Trans)glycosidases"/>
    <property type="match status" value="2"/>
</dbReference>